<feature type="transmembrane region" description="Helical" evidence="1">
    <location>
        <begin position="20"/>
        <end position="41"/>
    </location>
</feature>
<keyword evidence="1" id="KW-0472">Membrane</keyword>
<dbReference type="InterPro" id="IPR049326">
    <property type="entry name" value="Rhodopsin_dom_fungi"/>
</dbReference>
<accession>A0A6J3LUD9</accession>
<protein>
    <recommendedName>
        <fullName evidence="2">Rhodopsin domain-containing protein</fullName>
    </recommendedName>
</protein>
<dbReference type="GeneID" id="54359735"/>
<evidence type="ECO:0000256" key="1">
    <source>
        <dbReference type="SAM" id="Phobius"/>
    </source>
</evidence>
<dbReference type="AlphaFoldDB" id="A0A6J3LUD9"/>
<feature type="transmembrane region" description="Helical" evidence="1">
    <location>
        <begin position="98"/>
        <end position="123"/>
    </location>
</feature>
<evidence type="ECO:0000313" key="3">
    <source>
        <dbReference type="Proteomes" id="UP000504637"/>
    </source>
</evidence>
<feature type="transmembrane region" description="Helical" evidence="1">
    <location>
        <begin position="53"/>
        <end position="78"/>
    </location>
</feature>
<evidence type="ECO:0000259" key="2">
    <source>
        <dbReference type="Pfam" id="PF20684"/>
    </source>
</evidence>
<feature type="transmembrane region" description="Helical" evidence="1">
    <location>
        <begin position="179"/>
        <end position="198"/>
    </location>
</feature>
<feature type="domain" description="Rhodopsin" evidence="2">
    <location>
        <begin position="37"/>
        <end position="271"/>
    </location>
</feature>
<dbReference type="Pfam" id="PF20684">
    <property type="entry name" value="Fung_rhodopsin"/>
    <property type="match status" value="1"/>
</dbReference>
<dbReference type="PANTHER" id="PTHR39614:SF2">
    <property type="entry name" value="INTEGRAL MEMBRANE PROTEIN"/>
    <property type="match status" value="1"/>
</dbReference>
<sequence>MYVEGPRTFVTTDQDHGGVALVICTLMATWSVLCWIVRVYMRATVSAPFGVDDLVFTIATIFGIIQMIVSCVAISYGFGKSTVLLSADQVVNAEKALYAAQLLYIVTNALAKATVALLLARIVFIKSRVLACYCVLAAAVLWGLGSFLTVAIRCTDHPPWQIIGNDQCPSLLTEWKLVVAFNVIIELALFALPVWLVWGLQTSLRRKVTVVSVFGLRLPVIAAAIARIYFLNRAGHTDQPLLTGVPSFICLNIEMHYAVMSATFPTLKPFVAAFNTSW</sequence>
<evidence type="ECO:0000313" key="4">
    <source>
        <dbReference type="RefSeq" id="XP_033455925.1"/>
    </source>
</evidence>
<reference evidence="4" key="2">
    <citation type="submission" date="2020-04" db="EMBL/GenBank/DDBJ databases">
        <authorList>
            <consortium name="NCBI Genome Project"/>
        </authorList>
    </citation>
    <scope>NUCLEOTIDE SEQUENCE</scope>
    <source>
        <strain evidence="4">CBS 342.82</strain>
    </source>
</reference>
<feature type="non-terminal residue" evidence="4">
    <location>
        <position position="278"/>
    </location>
</feature>
<gene>
    <name evidence="4" type="ORF">K489DRAFT_326797</name>
</gene>
<keyword evidence="3" id="KW-1185">Reference proteome</keyword>
<organism evidence="4">
    <name type="scientific">Dissoconium aciculare CBS 342.82</name>
    <dbReference type="NCBI Taxonomy" id="1314786"/>
    <lineage>
        <taxon>Eukaryota</taxon>
        <taxon>Fungi</taxon>
        <taxon>Dikarya</taxon>
        <taxon>Ascomycota</taxon>
        <taxon>Pezizomycotina</taxon>
        <taxon>Dothideomycetes</taxon>
        <taxon>Dothideomycetidae</taxon>
        <taxon>Mycosphaerellales</taxon>
        <taxon>Dissoconiaceae</taxon>
        <taxon>Dissoconium</taxon>
    </lineage>
</organism>
<reference evidence="4" key="3">
    <citation type="submission" date="2025-08" db="UniProtKB">
        <authorList>
            <consortium name="RefSeq"/>
        </authorList>
    </citation>
    <scope>IDENTIFICATION</scope>
    <source>
        <strain evidence="4">CBS 342.82</strain>
    </source>
</reference>
<reference evidence="4" key="1">
    <citation type="submission" date="2020-01" db="EMBL/GenBank/DDBJ databases">
        <authorList>
            <consortium name="DOE Joint Genome Institute"/>
            <person name="Haridas S."/>
            <person name="Albert R."/>
            <person name="Binder M."/>
            <person name="Bloem J."/>
            <person name="Labutti K."/>
            <person name="Salamov A."/>
            <person name="Andreopoulos B."/>
            <person name="Baker S.E."/>
            <person name="Barry K."/>
            <person name="Bills G."/>
            <person name="Bluhm B.H."/>
            <person name="Cannon C."/>
            <person name="Castanera R."/>
            <person name="Culley D.E."/>
            <person name="Daum C."/>
            <person name="Ezra D."/>
            <person name="Gonzalez J.B."/>
            <person name="Henrissat B."/>
            <person name="Kuo A."/>
            <person name="Liang C."/>
            <person name="Lipzen A."/>
            <person name="Lutzoni F."/>
            <person name="Magnuson J."/>
            <person name="Mondo S."/>
            <person name="Nolan M."/>
            <person name="Ohm R."/>
            <person name="Pangilinan J."/>
            <person name="Park H.-J."/>
            <person name="Ramirez L."/>
            <person name="Alfaro M."/>
            <person name="Sun H."/>
            <person name="Tritt A."/>
            <person name="Yoshinaga Y."/>
            <person name="Zwiers L.-H."/>
            <person name="Turgeon B.G."/>
            <person name="Goodwin S.B."/>
            <person name="Spatafora J.W."/>
            <person name="Crous P.W."/>
            <person name="Grigoriev I.V."/>
        </authorList>
    </citation>
    <scope>NUCLEOTIDE SEQUENCE</scope>
    <source>
        <strain evidence="4">CBS 342.82</strain>
    </source>
</reference>
<feature type="transmembrane region" description="Helical" evidence="1">
    <location>
        <begin position="130"/>
        <end position="152"/>
    </location>
</feature>
<name>A0A6J3LUD9_9PEZI</name>
<dbReference type="RefSeq" id="XP_033455925.1">
    <property type="nucleotide sequence ID" value="XM_033601935.1"/>
</dbReference>
<dbReference type="OrthoDB" id="3897607at2759"/>
<dbReference type="Proteomes" id="UP000504637">
    <property type="component" value="Unplaced"/>
</dbReference>
<proteinExistence type="predicted"/>
<feature type="transmembrane region" description="Helical" evidence="1">
    <location>
        <begin position="210"/>
        <end position="230"/>
    </location>
</feature>
<keyword evidence="1" id="KW-0812">Transmembrane</keyword>
<keyword evidence="1" id="KW-1133">Transmembrane helix</keyword>
<dbReference type="PANTHER" id="PTHR39614">
    <property type="entry name" value="INTEGRAL MEMBRANE PROTEIN"/>
    <property type="match status" value="1"/>
</dbReference>